<proteinExistence type="predicted"/>
<reference evidence="1" key="2">
    <citation type="journal article" date="2015" name="Fish Shellfish Immunol.">
        <title>Early steps in the European eel (Anguilla anguilla)-Vibrio vulnificus interaction in the gills: Role of the RtxA13 toxin.</title>
        <authorList>
            <person name="Callol A."/>
            <person name="Pajuelo D."/>
            <person name="Ebbesson L."/>
            <person name="Teles M."/>
            <person name="MacKenzie S."/>
            <person name="Amaro C."/>
        </authorList>
    </citation>
    <scope>NUCLEOTIDE SEQUENCE</scope>
</reference>
<name>A0A0E9RS55_ANGAN</name>
<reference evidence="1" key="1">
    <citation type="submission" date="2014-11" db="EMBL/GenBank/DDBJ databases">
        <authorList>
            <person name="Amaro Gonzalez C."/>
        </authorList>
    </citation>
    <scope>NUCLEOTIDE SEQUENCE</scope>
</reference>
<evidence type="ECO:0000313" key="1">
    <source>
        <dbReference type="EMBL" id="JAH31225.1"/>
    </source>
</evidence>
<dbReference type="EMBL" id="GBXM01077352">
    <property type="protein sequence ID" value="JAH31225.1"/>
    <property type="molecule type" value="Transcribed_RNA"/>
</dbReference>
<sequence>MILSRILTQVD</sequence>
<protein>
    <submittedName>
        <fullName evidence="1">Uncharacterized protein</fullName>
    </submittedName>
</protein>
<organism evidence="1">
    <name type="scientific">Anguilla anguilla</name>
    <name type="common">European freshwater eel</name>
    <name type="synonym">Muraena anguilla</name>
    <dbReference type="NCBI Taxonomy" id="7936"/>
    <lineage>
        <taxon>Eukaryota</taxon>
        <taxon>Metazoa</taxon>
        <taxon>Chordata</taxon>
        <taxon>Craniata</taxon>
        <taxon>Vertebrata</taxon>
        <taxon>Euteleostomi</taxon>
        <taxon>Actinopterygii</taxon>
        <taxon>Neopterygii</taxon>
        <taxon>Teleostei</taxon>
        <taxon>Anguilliformes</taxon>
        <taxon>Anguillidae</taxon>
        <taxon>Anguilla</taxon>
    </lineage>
</organism>
<accession>A0A0E9RS55</accession>